<gene>
    <name evidence="1" type="ORF">GNI_123990</name>
</gene>
<name>A0A023B2A7_GRENI</name>
<proteinExistence type="predicted"/>
<protein>
    <submittedName>
        <fullName evidence="1">Uncharacterized protein</fullName>
    </submittedName>
</protein>
<accession>A0A023B2A7</accession>
<dbReference type="RefSeq" id="XP_011131946.1">
    <property type="nucleotide sequence ID" value="XM_011133644.1"/>
</dbReference>
<dbReference type="VEuPathDB" id="CryptoDB:GNI_123990"/>
<comment type="caution">
    <text evidence="1">The sequence shown here is derived from an EMBL/GenBank/DDBJ whole genome shotgun (WGS) entry which is preliminary data.</text>
</comment>
<keyword evidence="2" id="KW-1185">Reference proteome</keyword>
<reference evidence="1" key="1">
    <citation type="submission" date="2013-12" db="EMBL/GenBank/DDBJ databases">
        <authorList>
            <person name="Omoto C.K."/>
            <person name="Sibley D."/>
            <person name="Venepally P."/>
            <person name="Hadjithomas M."/>
            <person name="Karamycheva S."/>
            <person name="Brunk B."/>
            <person name="Roos D."/>
            <person name="Caler E."/>
            <person name="Lorenzi H."/>
        </authorList>
    </citation>
    <scope>NUCLEOTIDE SEQUENCE</scope>
</reference>
<evidence type="ECO:0000313" key="1">
    <source>
        <dbReference type="EMBL" id="EZG51586.1"/>
    </source>
</evidence>
<evidence type="ECO:0000313" key="2">
    <source>
        <dbReference type="Proteomes" id="UP000019763"/>
    </source>
</evidence>
<organism evidence="1 2">
    <name type="scientific">Gregarina niphandrodes</name>
    <name type="common">Septate eugregarine</name>
    <dbReference type="NCBI Taxonomy" id="110365"/>
    <lineage>
        <taxon>Eukaryota</taxon>
        <taxon>Sar</taxon>
        <taxon>Alveolata</taxon>
        <taxon>Apicomplexa</taxon>
        <taxon>Conoidasida</taxon>
        <taxon>Gregarinasina</taxon>
        <taxon>Eugregarinorida</taxon>
        <taxon>Gregarinidae</taxon>
        <taxon>Gregarina</taxon>
    </lineage>
</organism>
<dbReference type="GeneID" id="22914367"/>
<dbReference type="Proteomes" id="UP000019763">
    <property type="component" value="Unassembled WGS sequence"/>
</dbReference>
<dbReference type="AlphaFoldDB" id="A0A023B2A7"/>
<sequence>MSATVDRYKDLIQYELDDAKGSLSPEQRICVCVRGRVSGEVLVLYQRHGDDPHLAEVAKWFASLSADDHARLQGNYGAISLNKAALSVQFGCCAFITPHAILSICINKSPGAQETERCLDRLERPPFA</sequence>
<dbReference type="EMBL" id="AFNH02000924">
    <property type="protein sequence ID" value="EZG51586.1"/>
    <property type="molecule type" value="Genomic_DNA"/>
</dbReference>